<dbReference type="Proteomes" id="UP000663421">
    <property type="component" value="Chromosome"/>
</dbReference>
<dbReference type="EMBL" id="CP065050">
    <property type="protein sequence ID" value="QPI54390.1"/>
    <property type="molecule type" value="Genomic_DNA"/>
</dbReference>
<evidence type="ECO:0000313" key="2">
    <source>
        <dbReference type="Proteomes" id="UP000663421"/>
    </source>
</evidence>
<keyword evidence="2" id="KW-1185">Reference proteome</keyword>
<evidence type="ECO:0000313" key="1">
    <source>
        <dbReference type="EMBL" id="QPI54390.1"/>
    </source>
</evidence>
<protein>
    <submittedName>
        <fullName evidence="1">Uncharacterized protein</fullName>
    </submittedName>
</protein>
<sequence>MTWEEIGRTDVVSRLRELLAKYGDAQEVPNGNAAALVDQLESATDGELFKMVDEDLGIL</sequence>
<name>A0ABX6VYK3_STRMQ</name>
<organism evidence="1 2">
    <name type="scientific">Streptomyces malaysiensis</name>
    <dbReference type="NCBI Taxonomy" id="92644"/>
    <lineage>
        <taxon>Bacteria</taxon>
        <taxon>Bacillati</taxon>
        <taxon>Actinomycetota</taxon>
        <taxon>Actinomycetes</taxon>
        <taxon>Kitasatosporales</taxon>
        <taxon>Streptomycetaceae</taxon>
        <taxon>Streptomyces</taxon>
        <taxon>Streptomyces violaceusniger group</taxon>
    </lineage>
</organism>
<proteinExistence type="predicted"/>
<accession>A0ABX6VYK3</accession>
<reference evidence="1 2" key="1">
    <citation type="submission" date="2020-11" db="EMBL/GenBank/DDBJ databases">
        <title>Complete genome sequence unveiled secondary metabolic potentials in Streptomyces solisilvae HNM0141.</title>
        <authorList>
            <person name="Huang X."/>
        </authorList>
    </citation>
    <scope>NUCLEOTIDE SEQUENCE [LARGE SCALE GENOMIC DNA]</scope>
    <source>
        <strain evidence="1 2">HNM0141</strain>
    </source>
</reference>
<gene>
    <name evidence="1" type="ORF">I1A49_05045</name>
</gene>